<dbReference type="InterPro" id="IPR005754">
    <property type="entry name" value="Sortase"/>
</dbReference>
<name>A0A8J7CNP3_9BACT</name>
<dbReference type="InterPro" id="IPR041999">
    <property type="entry name" value="Sortase_D_1"/>
</dbReference>
<dbReference type="NCBIfam" id="TIGR01076">
    <property type="entry name" value="sortase_fam"/>
    <property type="match status" value="1"/>
</dbReference>
<dbReference type="SUPFAM" id="SSF63817">
    <property type="entry name" value="Sortase"/>
    <property type="match status" value="1"/>
</dbReference>
<accession>A0A8J7CNP3</accession>
<evidence type="ECO:0000313" key="3">
    <source>
        <dbReference type="Proteomes" id="UP000598633"/>
    </source>
</evidence>
<comment type="caution">
    <text evidence="2">The sequence shown here is derived from an EMBL/GenBank/DDBJ whole genome shotgun (WGS) entry which is preliminary data.</text>
</comment>
<keyword evidence="1 2" id="KW-0378">Hydrolase</keyword>
<gene>
    <name evidence="2" type="ORF">IFJ97_06335</name>
</gene>
<protein>
    <submittedName>
        <fullName evidence="2">Class GN sortase</fullName>
        <ecNumber evidence="2">3.4.22.-</ecNumber>
    </submittedName>
</protein>
<evidence type="ECO:0000313" key="2">
    <source>
        <dbReference type="EMBL" id="MBD3870963.1"/>
    </source>
</evidence>
<dbReference type="GO" id="GO:0016787">
    <property type="term" value="F:hydrolase activity"/>
    <property type="evidence" value="ECO:0007669"/>
    <property type="project" value="UniProtKB-KW"/>
</dbReference>
<evidence type="ECO:0000256" key="1">
    <source>
        <dbReference type="ARBA" id="ARBA00022801"/>
    </source>
</evidence>
<dbReference type="Proteomes" id="UP000598633">
    <property type="component" value="Unassembled WGS sequence"/>
</dbReference>
<sequence length="198" mass="20933">MIAQRVLSGLSALLLATGVVQGVRGGWIHAKAGLAQVLLHRSWERTQSGGVGVKPWPWADTWPVARLTLPGGGDHIVLAGATGRNLAFAPGHLDGSSEPGGGGTCVIAGHRDTHFSDIDSLEKGQTVVLEDKQGRSRSYRVVKTAVVEERDTWVITENDGPTLVLVTCWPLDSPTAGGSQRFVVWAEADPPVWSDTGG</sequence>
<dbReference type="EC" id="3.4.22.-" evidence="2"/>
<dbReference type="InterPro" id="IPR022445">
    <property type="entry name" value="Sortase_proteobact_type"/>
</dbReference>
<dbReference type="EMBL" id="JACXWA010000107">
    <property type="protein sequence ID" value="MBD3870963.1"/>
    <property type="molecule type" value="Genomic_DNA"/>
</dbReference>
<dbReference type="AlphaFoldDB" id="A0A8J7CNP3"/>
<dbReference type="Pfam" id="PF04203">
    <property type="entry name" value="Sortase"/>
    <property type="match status" value="1"/>
</dbReference>
<dbReference type="NCBIfam" id="TIGR03784">
    <property type="entry name" value="marine_sortase"/>
    <property type="match status" value="1"/>
</dbReference>
<dbReference type="InterPro" id="IPR023365">
    <property type="entry name" value="Sortase_dom-sf"/>
</dbReference>
<dbReference type="Gene3D" id="2.40.260.10">
    <property type="entry name" value="Sortase"/>
    <property type="match status" value="1"/>
</dbReference>
<dbReference type="CDD" id="cd05828">
    <property type="entry name" value="Sortase_D_1"/>
    <property type="match status" value="1"/>
</dbReference>
<reference evidence="2 3" key="1">
    <citation type="submission" date="2020-08" db="EMBL/GenBank/DDBJ databases">
        <title>Acidobacteriota in marine sediments use diverse sulfur dissimilation pathways.</title>
        <authorList>
            <person name="Wasmund K."/>
        </authorList>
    </citation>
    <scope>NUCLEOTIDE SEQUENCE [LARGE SCALE GENOMIC DNA]</scope>
    <source>
        <strain evidence="2">MAG AM3-A</strain>
    </source>
</reference>
<organism evidence="2 3">
    <name type="scientific">Candidatus Sulfomarinibacter kjeldsenii</name>
    <dbReference type="NCBI Taxonomy" id="2885994"/>
    <lineage>
        <taxon>Bacteria</taxon>
        <taxon>Pseudomonadati</taxon>
        <taxon>Acidobacteriota</taxon>
        <taxon>Thermoanaerobaculia</taxon>
        <taxon>Thermoanaerobaculales</taxon>
        <taxon>Candidatus Sulfomarinibacteraceae</taxon>
        <taxon>Candidatus Sulfomarinibacter</taxon>
    </lineage>
</organism>
<proteinExistence type="predicted"/>